<dbReference type="AlphaFoldDB" id="A0ABD6DKX2"/>
<evidence type="ECO:0000256" key="2">
    <source>
        <dbReference type="SAM" id="Phobius"/>
    </source>
</evidence>
<dbReference type="Pfam" id="PF13197">
    <property type="entry name" value="DUF4013"/>
    <property type="match status" value="1"/>
</dbReference>
<feature type="region of interest" description="Disordered" evidence="1">
    <location>
        <begin position="1"/>
        <end position="144"/>
    </location>
</feature>
<organism evidence="3 4">
    <name type="scientific">Haloarchaeobius litoreus</name>
    <dbReference type="NCBI Taxonomy" id="755306"/>
    <lineage>
        <taxon>Archaea</taxon>
        <taxon>Methanobacteriati</taxon>
        <taxon>Methanobacteriota</taxon>
        <taxon>Stenosarchaea group</taxon>
        <taxon>Halobacteria</taxon>
        <taxon>Halobacteriales</taxon>
        <taxon>Halorubellaceae</taxon>
        <taxon>Haloarchaeobius</taxon>
    </lineage>
</organism>
<feature type="transmembrane region" description="Helical" evidence="2">
    <location>
        <begin position="297"/>
        <end position="327"/>
    </location>
</feature>
<evidence type="ECO:0000313" key="4">
    <source>
        <dbReference type="Proteomes" id="UP001597034"/>
    </source>
</evidence>
<feature type="transmembrane region" description="Helical" evidence="2">
    <location>
        <begin position="225"/>
        <end position="246"/>
    </location>
</feature>
<feature type="compositionally biased region" description="Basic and acidic residues" evidence="1">
    <location>
        <begin position="120"/>
        <end position="144"/>
    </location>
</feature>
<keyword evidence="2" id="KW-0812">Transmembrane</keyword>
<evidence type="ECO:0000256" key="1">
    <source>
        <dbReference type="SAM" id="MobiDB-lite"/>
    </source>
</evidence>
<feature type="transmembrane region" description="Helical" evidence="2">
    <location>
        <begin position="174"/>
        <end position="197"/>
    </location>
</feature>
<name>A0ABD6DKX2_9EURY</name>
<dbReference type="Proteomes" id="UP001597034">
    <property type="component" value="Unassembled WGS sequence"/>
</dbReference>
<accession>A0ABD6DKX2</accession>
<keyword evidence="2" id="KW-0472">Membrane</keyword>
<dbReference type="InterPro" id="IPR025098">
    <property type="entry name" value="DUF4013"/>
</dbReference>
<feature type="compositionally biased region" description="Basic and acidic residues" evidence="1">
    <location>
        <begin position="39"/>
        <end position="87"/>
    </location>
</feature>
<reference evidence="3 4" key="1">
    <citation type="journal article" date="2019" name="Int. J. Syst. Evol. Microbiol.">
        <title>The Global Catalogue of Microorganisms (GCM) 10K type strain sequencing project: providing services to taxonomists for standard genome sequencing and annotation.</title>
        <authorList>
            <consortium name="The Broad Institute Genomics Platform"/>
            <consortium name="The Broad Institute Genome Sequencing Center for Infectious Disease"/>
            <person name="Wu L."/>
            <person name="Ma J."/>
        </authorList>
    </citation>
    <scope>NUCLEOTIDE SEQUENCE [LARGE SCALE GENOMIC DNA]</scope>
    <source>
        <strain evidence="3 4">CGMCC 1.10390</strain>
    </source>
</reference>
<dbReference type="EMBL" id="JBHUDO010000003">
    <property type="protein sequence ID" value="MFD1646738.1"/>
    <property type="molecule type" value="Genomic_DNA"/>
</dbReference>
<protein>
    <submittedName>
        <fullName evidence="3">DUF4013 domain-containing protein</fullName>
    </submittedName>
</protein>
<proteinExistence type="predicted"/>
<feature type="compositionally biased region" description="Basic and acidic residues" evidence="1">
    <location>
        <begin position="1"/>
        <end position="18"/>
    </location>
</feature>
<dbReference type="RefSeq" id="WP_256401182.1">
    <property type="nucleotide sequence ID" value="NZ_JANHJR010000003.1"/>
</dbReference>
<keyword evidence="2" id="KW-1133">Transmembrane helix</keyword>
<keyword evidence="4" id="KW-1185">Reference proteome</keyword>
<gene>
    <name evidence="3" type="ORF">ACFSBL_13690</name>
</gene>
<evidence type="ECO:0000313" key="3">
    <source>
        <dbReference type="EMBL" id="MFD1646738.1"/>
    </source>
</evidence>
<comment type="caution">
    <text evidence="3">The sequence shown here is derived from an EMBL/GenBank/DDBJ whole genome shotgun (WGS) entry which is preliminary data.</text>
</comment>
<feature type="transmembrane region" description="Helical" evidence="2">
    <location>
        <begin position="252"/>
        <end position="276"/>
    </location>
</feature>
<sequence>MSRDGDPDDERTTDRGPGDGDDSDDEPAYPSYSWEGGESEWRADNEPTDRREHPADDRRHPADTRDERRRATRPPREDRRRPDDRRDHARRPRNPAGGDPTETRDGVGWNFDSSHPHNGARRDDYERRQQPPREPTNRLDGSDGVKHIDWRQKGAFDFAFSYPTQRGWGPLLKAGAIVLVSPLLVFLPLVFLFGYVFRLTRYAAQGRTQPEFADFGEMLTDGVGYTLAFTLTGAVWLVAIVAGAALHDVVAWTFALVGFYLFPAALTAYPVTGSITKTFSSSLTFDIAFSKHYVKHYLLYVVLLIVLRIVSSFSMLLFLIGIAWGWAFTYFANGAYWGFVYYKGANEGVLPSAEEVDQRNGY</sequence>